<feature type="non-terminal residue" evidence="1">
    <location>
        <position position="1"/>
    </location>
</feature>
<keyword evidence="2" id="KW-1185">Reference proteome</keyword>
<accession>A0A8B6DGS0</accession>
<organism evidence="1 2">
    <name type="scientific">Mytilus galloprovincialis</name>
    <name type="common">Mediterranean mussel</name>
    <dbReference type="NCBI Taxonomy" id="29158"/>
    <lineage>
        <taxon>Eukaryota</taxon>
        <taxon>Metazoa</taxon>
        <taxon>Spiralia</taxon>
        <taxon>Lophotrochozoa</taxon>
        <taxon>Mollusca</taxon>
        <taxon>Bivalvia</taxon>
        <taxon>Autobranchia</taxon>
        <taxon>Pteriomorphia</taxon>
        <taxon>Mytilida</taxon>
        <taxon>Mytiloidea</taxon>
        <taxon>Mytilidae</taxon>
        <taxon>Mytilinae</taxon>
        <taxon>Mytilus</taxon>
    </lineage>
</organism>
<dbReference type="EMBL" id="UYJE01003336">
    <property type="protein sequence ID" value="VDI18428.1"/>
    <property type="molecule type" value="Genomic_DNA"/>
</dbReference>
<proteinExistence type="predicted"/>
<sequence>ETENYIKVKPGIETDGYNVTIKIQIYDIFIDYTECTQHIGQVCSFELSRVLPNITWTGMSFRFTTRVYPQLIVQGNVIDLVQIVYQNLLLQVMFVALSR</sequence>
<gene>
    <name evidence="1" type="ORF">MGAL_10B017768</name>
</gene>
<comment type="caution">
    <text evidence="1">The sequence shown here is derived from an EMBL/GenBank/DDBJ whole genome shotgun (WGS) entry which is preliminary data.</text>
</comment>
<evidence type="ECO:0000313" key="2">
    <source>
        <dbReference type="Proteomes" id="UP000596742"/>
    </source>
</evidence>
<reference evidence="1" key="1">
    <citation type="submission" date="2018-11" db="EMBL/GenBank/DDBJ databases">
        <authorList>
            <person name="Alioto T."/>
            <person name="Alioto T."/>
        </authorList>
    </citation>
    <scope>NUCLEOTIDE SEQUENCE</scope>
</reference>
<dbReference type="Proteomes" id="UP000596742">
    <property type="component" value="Unassembled WGS sequence"/>
</dbReference>
<dbReference type="AlphaFoldDB" id="A0A8B6DGS0"/>
<evidence type="ECO:0000313" key="1">
    <source>
        <dbReference type="EMBL" id="VDI18428.1"/>
    </source>
</evidence>
<protein>
    <submittedName>
        <fullName evidence="1">Uncharacterized protein</fullName>
    </submittedName>
</protein>
<name>A0A8B6DGS0_MYTGA</name>